<reference evidence="3" key="1">
    <citation type="journal article" date="2017" name="bioRxiv">
        <title>Comparative analysis of the genomes of Stylophora pistillata and Acropora digitifera provides evidence for extensive differences between species of corals.</title>
        <authorList>
            <person name="Voolstra C.R."/>
            <person name="Li Y."/>
            <person name="Liew Y.J."/>
            <person name="Baumgarten S."/>
            <person name="Zoccola D."/>
            <person name="Flot J.-F."/>
            <person name="Tambutte S."/>
            <person name="Allemand D."/>
            <person name="Aranda M."/>
        </authorList>
    </citation>
    <scope>NUCLEOTIDE SEQUENCE [LARGE SCALE GENOMIC DNA]</scope>
</reference>
<dbReference type="Pfam" id="PF00078">
    <property type="entry name" value="RVT_1"/>
    <property type="match status" value="1"/>
</dbReference>
<dbReference type="GO" id="GO:0003964">
    <property type="term" value="F:RNA-directed DNA polymerase activity"/>
    <property type="evidence" value="ECO:0007669"/>
    <property type="project" value="UniProtKB-KW"/>
</dbReference>
<comment type="caution">
    <text evidence="2">The sequence shown here is derived from an EMBL/GenBank/DDBJ whole genome shotgun (WGS) entry which is preliminary data.</text>
</comment>
<dbReference type="AlphaFoldDB" id="A0A2B4RFL1"/>
<sequence>MLCRNQSTPSPEEDLQPRALERGAGWEQGWRSGESARLPPIIKDVKSYKGPLRDHNDIEVLDDGLKAKLFNQYFANIGKEIAESFPEENRSILRNIYRVTSPTCSTLDLEISNITKSLGKIKANKAAGLDNISSTIIPLSAQWGFAKGLSAEGVLLSLTNRWKMELDKGLTVGAIFVDFRKAFDSLSHNILSLKLQAVGICGNLHEWLMNYLSDWCQCTLVNGYISDLTLVQYGIPQGSLLGPRLYTIYVNDLPDAITLGNVLMCADDTTIYCIGKSFDEVCLNLNKVLDD</sequence>
<keyword evidence="2" id="KW-0808">Transferase</keyword>
<evidence type="ECO:0000313" key="3">
    <source>
        <dbReference type="Proteomes" id="UP000225706"/>
    </source>
</evidence>
<dbReference type="InterPro" id="IPR043502">
    <property type="entry name" value="DNA/RNA_pol_sf"/>
</dbReference>
<evidence type="ECO:0000313" key="2">
    <source>
        <dbReference type="EMBL" id="PFX16391.1"/>
    </source>
</evidence>
<dbReference type="PANTHER" id="PTHR33332">
    <property type="entry name" value="REVERSE TRANSCRIPTASE DOMAIN-CONTAINING PROTEIN"/>
    <property type="match status" value="1"/>
</dbReference>
<evidence type="ECO:0000259" key="1">
    <source>
        <dbReference type="PROSITE" id="PS50878"/>
    </source>
</evidence>
<keyword evidence="2" id="KW-0695">RNA-directed DNA polymerase</keyword>
<keyword evidence="3" id="KW-1185">Reference proteome</keyword>
<accession>A0A2B4RFL1</accession>
<organism evidence="2 3">
    <name type="scientific">Stylophora pistillata</name>
    <name type="common">Smooth cauliflower coral</name>
    <dbReference type="NCBI Taxonomy" id="50429"/>
    <lineage>
        <taxon>Eukaryota</taxon>
        <taxon>Metazoa</taxon>
        <taxon>Cnidaria</taxon>
        <taxon>Anthozoa</taxon>
        <taxon>Hexacorallia</taxon>
        <taxon>Scleractinia</taxon>
        <taxon>Astrocoeniina</taxon>
        <taxon>Pocilloporidae</taxon>
        <taxon>Stylophora</taxon>
    </lineage>
</organism>
<gene>
    <name evidence="2" type="primary">pol</name>
    <name evidence="2" type="ORF">AWC38_SpisGene19340</name>
</gene>
<dbReference type="InterPro" id="IPR000477">
    <property type="entry name" value="RT_dom"/>
</dbReference>
<dbReference type="PROSITE" id="PS50878">
    <property type="entry name" value="RT_POL"/>
    <property type="match status" value="1"/>
</dbReference>
<name>A0A2B4RFL1_STYPI</name>
<dbReference type="EMBL" id="LSMT01000550">
    <property type="protein sequence ID" value="PFX16391.1"/>
    <property type="molecule type" value="Genomic_DNA"/>
</dbReference>
<feature type="domain" description="Reverse transcriptase" evidence="1">
    <location>
        <begin position="66"/>
        <end position="291"/>
    </location>
</feature>
<dbReference type="Proteomes" id="UP000225706">
    <property type="component" value="Unassembled WGS sequence"/>
</dbReference>
<keyword evidence="2" id="KW-0548">Nucleotidyltransferase</keyword>
<dbReference type="STRING" id="50429.A0A2B4RFL1"/>
<dbReference type="SUPFAM" id="SSF56672">
    <property type="entry name" value="DNA/RNA polymerases"/>
    <property type="match status" value="1"/>
</dbReference>
<protein>
    <submittedName>
        <fullName evidence="2">RNA-directed DNA polymerase from mobile element jockey</fullName>
    </submittedName>
</protein>
<proteinExistence type="predicted"/>